<comment type="caution">
    <text evidence="1">The sequence shown here is derived from an EMBL/GenBank/DDBJ whole genome shotgun (WGS) entry which is preliminary data.</text>
</comment>
<dbReference type="AlphaFoldDB" id="A0A3A8HYX3"/>
<sequence>MRYFELTEPEDLDSLQWSGSYRAERRWYLPSILCPRCDAWGGMTAYPSVDLSALPEKDELKSGWPQTREEYERRAALVRPFVPPEIQLEPGCRLGPLVGTAMGRFGPITAWPSWQVLVREDALTLIQEAGLKGIIPVRAELRNRRTKELPQYELEARPLAKLHPACIQDRDRVPTCLESCGNHGFSLPPERWLHGESLPTGLDLFGVEGTTRIVVSERFVDAVNRLGPSDVVYREITVE</sequence>
<dbReference type="OrthoDB" id="5496921at2"/>
<organism evidence="1 2">
    <name type="scientific">Corallococcus exercitus</name>
    <dbReference type="NCBI Taxonomy" id="2316736"/>
    <lineage>
        <taxon>Bacteria</taxon>
        <taxon>Pseudomonadati</taxon>
        <taxon>Myxococcota</taxon>
        <taxon>Myxococcia</taxon>
        <taxon>Myxococcales</taxon>
        <taxon>Cystobacterineae</taxon>
        <taxon>Myxococcaceae</taxon>
        <taxon>Corallococcus</taxon>
    </lineage>
</organism>
<dbReference type="RefSeq" id="WP_120526571.1">
    <property type="nucleotide sequence ID" value="NZ_JABFJV010000533.1"/>
</dbReference>
<protein>
    <submittedName>
        <fullName evidence="1">Uncharacterized protein</fullName>
    </submittedName>
</protein>
<evidence type="ECO:0000313" key="1">
    <source>
        <dbReference type="EMBL" id="NOK39644.1"/>
    </source>
</evidence>
<dbReference type="Proteomes" id="UP000563426">
    <property type="component" value="Unassembled WGS sequence"/>
</dbReference>
<keyword evidence="2" id="KW-1185">Reference proteome</keyword>
<gene>
    <name evidence="1" type="ORF">HMI49_41420</name>
</gene>
<dbReference type="Pfam" id="PF09535">
    <property type="entry name" value="Gmx_para_CXXCG"/>
    <property type="match status" value="1"/>
</dbReference>
<accession>A0A3A8HYX3</accession>
<name>A0A3A8HYX3_9BACT</name>
<dbReference type="NCBIfam" id="TIGR02264">
    <property type="entry name" value="gmx_para_CXXCG"/>
    <property type="match status" value="1"/>
</dbReference>
<dbReference type="EMBL" id="JABFJV010000533">
    <property type="protein sequence ID" value="NOK39644.1"/>
    <property type="molecule type" value="Genomic_DNA"/>
</dbReference>
<evidence type="ECO:0000313" key="2">
    <source>
        <dbReference type="Proteomes" id="UP000563426"/>
    </source>
</evidence>
<dbReference type="InterPro" id="IPR011750">
    <property type="entry name" value="Gmx_para_CXXCG"/>
</dbReference>
<proteinExistence type="predicted"/>
<reference evidence="1 2" key="1">
    <citation type="submission" date="2020-05" db="EMBL/GenBank/DDBJ databases">
        <authorList>
            <person name="Whitworth D."/>
        </authorList>
    </citation>
    <scope>NUCLEOTIDE SEQUENCE [LARGE SCALE GENOMIC DNA]</scope>
    <source>
        <strain evidence="1 2">AB043B</strain>
    </source>
</reference>